<proteinExistence type="predicted"/>
<dbReference type="EMBL" id="NEKC01000012">
    <property type="protein sequence ID" value="OTA28750.1"/>
    <property type="molecule type" value="Genomic_DNA"/>
</dbReference>
<evidence type="ECO:0000313" key="4">
    <source>
        <dbReference type="Proteomes" id="UP000243540"/>
    </source>
</evidence>
<sequence>MVFGILFWLAVIVALVYFIIRWAQGEAVINNQASGLSSFEHEDDEEQEKPKPVPRVSGMPVSYEPQDGIHELAAQLREDAAADSTEESPVYLGDGSSVVPVHVK</sequence>
<evidence type="ECO:0000313" key="2">
    <source>
        <dbReference type="EMBL" id="OTA28750.1"/>
    </source>
</evidence>
<dbReference type="STRING" id="1160091.B9T39_05995"/>
<dbReference type="Proteomes" id="UP000243657">
    <property type="component" value="Unassembled WGS sequence"/>
</dbReference>
<gene>
    <name evidence="3" type="ORF">ALMA_0130</name>
    <name evidence="2" type="ORF">B9T39_05995</name>
</gene>
<reference evidence="2 4" key="2">
    <citation type="submission" date="2017-04" db="EMBL/GenBank/DDBJ databases">
        <title>Draft genome sequences of Alloscardovia macacae UMA81211 and UMA81212 isolated from the feces of a rhesus macaque (Macaca mulatta).</title>
        <authorList>
            <person name="Albert K."/>
            <person name="Sela D.A."/>
        </authorList>
    </citation>
    <scope>NUCLEOTIDE SEQUENCE [LARGE SCALE GENOMIC DNA]</scope>
    <source>
        <strain evidence="2 4">UMA81212</strain>
    </source>
</reference>
<feature type="region of interest" description="Disordered" evidence="1">
    <location>
        <begin position="78"/>
        <end position="104"/>
    </location>
</feature>
<dbReference type="OrthoDB" id="3243281at2"/>
<name>A0A1Y2ST79_9BIFI</name>
<dbReference type="AlphaFoldDB" id="A0A1Y2ST79"/>
<organism evidence="2 4">
    <name type="scientific">Alloscardovia macacae</name>
    <dbReference type="NCBI Taxonomy" id="1160091"/>
    <lineage>
        <taxon>Bacteria</taxon>
        <taxon>Bacillati</taxon>
        <taxon>Actinomycetota</taxon>
        <taxon>Actinomycetes</taxon>
        <taxon>Bifidobacteriales</taxon>
        <taxon>Bifidobacteriaceae</taxon>
        <taxon>Alloscardovia</taxon>
    </lineage>
</organism>
<dbReference type="Proteomes" id="UP000243540">
    <property type="component" value="Unassembled WGS sequence"/>
</dbReference>
<evidence type="ECO:0000313" key="5">
    <source>
        <dbReference type="Proteomes" id="UP000243657"/>
    </source>
</evidence>
<feature type="region of interest" description="Disordered" evidence="1">
    <location>
        <begin position="38"/>
        <end position="60"/>
    </location>
</feature>
<evidence type="ECO:0000313" key="3">
    <source>
        <dbReference type="EMBL" id="OZG54805.1"/>
    </source>
</evidence>
<accession>A0A1Y2ST79</accession>
<comment type="caution">
    <text evidence="2">The sequence shown here is derived from an EMBL/GenBank/DDBJ whole genome shotgun (WGS) entry which is preliminary data.</text>
</comment>
<reference evidence="3 5" key="1">
    <citation type="journal article" date="2017" name="BMC Genomics">
        <title>Comparative genomic and phylogenomic analyses of the Bifidobacteriaceae family.</title>
        <authorList>
            <person name="Lugli G.A."/>
            <person name="Milani C."/>
            <person name="Turroni F."/>
            <person name="Duranti S."/>
            <person name="Mancabelli L."/>
            <person name="Mangifesta M."/>
            <person name="Ferrario C."/>
            <person name="Modesto M."/>
            <person name="Mattarelli P."/>
            <person name="Jiri K."/>
            <person name="van Sinderen D."/>
            <person name="Ventura M."/>
        </authorList>
    </citation>
    <scope>NUCLEOTIDE SEQUENCE [LARGE SCALE GENOMIC DNA]</scope>
    <source>
        <strain evidence="3 5">DSM 24762</strain>
    </source>
</reference>
<dbReference type="EMBL" id="MWWT01000001">
    <property type="protein sequence ID" value="OZG54805.1"/>
    <property type="molecule type" value="Genomic_DNA"/>
</dbReference>
<protein>
    <submittedName>
        <fullName evidence="3">Adherens junction-associated protein 1</fullName>
    </submittedName>
</protein>
<evidence type="ECO:0000256" key="1">
    <source>
        <dbReference type="SAM" id="MobiDB-lite"/>
    </source>
</evidence>
<dbReference type="RefSeq" id="WP_086106911.1">
    <property type="nucleotide sequence ID" value="NZ_JBHLWS010000010.1"/>
</dbReference>
<keyword evidence="5" id="KW-1185">Reference proteome</keyword>